<dbReference type="GO" id="GO:0006950">
    <property type="term" value="P:response to stress"/>
    <property type="evidence" value="ECO:0007669"/>
    <property type="project" value="TreeGrafter"/>
</dbReference>
<proteinExistence type="predicted"/>
<gene>
    <name evidence="2" type="ORF">GPY61_21290</name>
</gene>
<dbReference type="Proteomes" id="UP000443353">
    <property type="component" value="Unassembled WGS sequence"/>
</dbReference>
<protein>
    <submittedName>
        <fullName evidence="2">MarR family transcriptional regulator</fullName>
    </submittedName>
</protein>
<reference evidence="2 3" key="1">
    <citation type="submission" date="2019-12" db="EMBL/GenBank/DDBJ databases">
        <authorList>
            <person name="Li C."/>
            <person name="Zhao J."/>
        </authorList>
    </citation>
    <scope>NUCLEOTIDE SEQUENCE [LARGE SCALE GENOMIC DNA]</scope>
    <source>
        <strain evidence="2 3">NEAU-DD11</strain>
    </source>
</reference>
<accession>A0A7X3G2J9</accession>
<dbReference type="Gene3D" id="1.10.10.10">
    <property type="entry name" value="Winged helix-like DNA-binding domain superfamily/Winged helix DNA-binding domain"/>
    <property type="match status" value="1"/>
</dbReference>
<dbReference type="GO" id="GO:0003700">
    <property type="term" value="F:DNA-binding transcription factor activity"/>
    <property type="evidence" value="ECO:0007669"/>
    <property type="project" value="InterPro"/>
</dbReference>
<evidence type="ECO:0000313" key="2">
    <source>
        <dbReference type="EMBL" id="MVW62469.1"/>
    </source>
</evidence>
<dbReference type="PANTHER" id="PTHR33164">
    <property type="entry name" value="TRANSCRIPTIONAL REGULATOR, MARR FAMILY"/>
    <property type="match status" value="1"/>
</dbReference>
<dbReference type="AlphaFoldDB" id="A0A7X3G2J9"/>
<dbReference type="SUPFAM" id="SSF46785">
    <property type="entry name" value="Winged helix' DNA-binding domain"/>
    <property type="match status" value="1"/>
</dbReference>
<dbReference type="InterPro" id="IPR039422">
    <property type="entry name" value="MarR/SlyA-like"/>
</dbReference>
<dbReference type="Pfam" id="PF12802">
    <property type="entry name" value="MarR_2"/>
    <property type="match status" value="1"/>
</dbReference>
<dbReference type="InterPro" id="IPR036390">
    <property type="entry name" value="WH_DNA-bd_sf"/>
</dbReference>
<dbReference type="SMART" id="SM00347">
    <property type="entry name" value="HTH_MARR"/>
    <property type="match status" value="1"/>
</dbReference>
<evidence type="ECO:0000313" key="3">
    <source>
        <dbReference type="Proteomes" id="UP000443353"/>
    </source>
</evidence>
<sequence>MRNIVDEVNQNPPSPALEVLERVHAIMHLYRSAQQRSLRAGPHDLAHMEIKVLGFFARRPGATQSDLAAHSGRDKAQLARLIRGLRDRGLLDAIADETDKRSTRLSLSEAGKAMFAALHRHDGALAETALEGIAEADRATLLDLLERVRANLEAGQA</sequence>
<feature type="domain" description="HTH marR-type" evidence="1">
    <location>
        <begin position="13"/>
        <end position="150"/>
    </location>
</feature>
<dbReference type="PANTHER" id="PTHR33164:SF43">
    <property type="entry name" value="HTH-TYPE TRANSCRIPTIONAL REPRESSOR YETL"/>
    <property type="match status" value="1"/>
</dbReference>
<dbReference type="EMBL" id="WSES01000006">
    <property type="protein sequence ID" value="MVW62469.1"/>
    <property type="molecule type" value="Genomic_DNA"/>
</dbReference>
<name>A0A7X3G2J9_9BURK</name>
<evidence type="ECO:0000259" key="1">
    <source>
        <dbReference type="PROSITE" id="PS50995"/>
    </source>
</evidence>
<dbReference type="PROSITE" id="PS50995">
    <property type="entry name" value="HTH_MARR_2"/>
    <property type="match status" value="1"/>
</dbReference>
<organism evidence="2 3">
    <name type="scientific">Massilia cellulosiltytica</name>
    <dbReference type="NCBI Taxonomy" id="2683234"/>
    <lineage>
        <taxon>Bacteria</taxon>
        <taxon>Pseudomonadati</taxon>
        <taxon>Pseudomonadota</taxon>
        <taxon>Betaproteobacteria</taxon>
        <taxon>Burkholderiales</taxon>
        <taxon>Oxalobacteraceae</taxon>
        <taxon>Telluria group</taxon>
        <taxon>Massilia</taxon>
    </lineage>
</organism>
<dbReference type="InterPro" id="IPR036388">
    <property type="entry name" value="WH-like_DNA-bd_sf"/>
</dbReference>
<keyword evidence="3" id="KW-1185">Reference proteome</keyword>
<dbReference type="InterPro" id="IPR000835">
    <property type="entry name" value="HTH_MarR-typ"/>
</dbReference>
<comment type="caution">
    <text evidence="2">The sequence shown here is derived from an EMBL/GenBank/DDBJ whole genome shotgun (WGS) entry which is preliminary data.</text>
</comment>